<evidence type="ECO:0000256" key="4">
    <source>
        <dbReference type="ARBA" id="ARBA00023242"/>
    </source>
</evidence>
<dbReference type="OMA" id="LLMCGQF"/>
<comment type="subcellular location">
    <subcellularLocation>
        <location evidence="1 5">Nucleus</location>
        <location evidence="1 5">Nuclear pore complex</location>
    </subcellularLocation>
</comment>
<dbReference type="GO" id="GO:0005643">
    <property type="term" value="C:nuclear pore"/>
    <property type="evidence" value="ECO:0007669"/>
    <property type="project" value="UniProtKB-SubCell"/>
</dbReference>
<dbReference type="Pfam" id="PF04097">
    <property type="entry name" value="Nic96"/>
    <property type="match status" value="1"/>
</dbReference>
<dbReference type="KEGG" id="clec:106673144"/>
<dbReference type="Proteomes" id="UP000494040">
    <property type="component" value="Unassembled WGS sequence"/>
</dbReference>
<keyword evidence="5" id="KW-0653">Protein transport</keyword>
<comment type="similarity">
    <text evidence="2 5">Belongs to the nucleoporin interacting component (NIC) family.</text>
</comment>
<accession>A0A8I6SBX1</accession>
<keyword evidence="5" id="KW-0813">Transport</keyword>
<dbReference type="GO" id="GO:0017056">
    <property type="term" value="F:structural constituent of nuclear pore"/>
    <property type="evidence" value="ECO:0007669"/>
    <property type="project" value="InterPro"/>
</dbReference>
<sequence>MAEPDFSDLVFEAEQLATELEGADEFPKIERSLKQVLEASQTLWSRVSATGAQDIQANLLLGTKGLDLPQVTQKLETLSTRRTFEPLEPVPTTDIQNYLKNESENAILQLIESTHFSTFNYISRLHASKISDEWNQHKNNLMNSLLGYSKEIIDIPMRKERTVINESLFGLQSSLDQTEMAYAKCLMDYNNAQLQGLPKVNLLESFQKAASVQDNPKLNEMWKMLSFMTQLPPQGKGDPLVARAQPQVQECMVEQALNYLEQRYKEYMNMVVSGNMGTAKRGGVPGTYPLVRGFLSVKNIGSELGLEETYIDGLPLWPLVYYCLRCGDIGAAFQCVQQAGPSKKDMVMVLLDLKDSPQRRLSTQAEMEVRCNYRRVVRSSTDPYKRAVYCLLGACDVNDDHKSLVKTADDYLWMKLWQLREEEPEPVPDRLYYSLLQTLVLEEYGEQYYKAGEQPHLFFQMLVLTGQWESAIDFLIRVDKYRAHAVHMAIAIHELNLLALPASMNSPLLVIDESDKVPMRRLNLLRLILLYTRKFESSDPKETLHYYYTLRNFPGLDDDRDAFSSCVINLVIETKEYKTILGYLEVDGTRHSGLLDKFETGHINVRTIIESVASTAESRGLIEDAISLYDLSENHEKVLSLLNSMLSQVLSSPSSDKTSQRARLVQMAEKIEARYRNLTVKCKASTLTTFIILHQLIQFFDMYRFKEYNKALDIIHACKIIPTSEDEMEDRINNFRVLEDSISRNISDILLATMHIYHWQYQQTIGELKKGTGPKLEDINQSKQLNFIREKARLLTSFAGTIPYRMPGDTNSRLVQLEIRMN</sequence>
<evidence type="ECO:0000256" key="1">
    <source>
        <dbReference type="ARBA" id="ARBA00004567"/>
    </source>
</evidence>
<dbReference type="PANTHER" id="PTHR11225">
    <property type="entry name" value="NUCLEAR PORE COMPLEX PROTEIN NUP93 NUCLEOPORIN NUP93 DEAD EYE PROTEIN"/>
    <property type="match status" value="1"/>
</dbReference>
<evidence type="ECO:0000256" key="2">
    <source>
        <dbReference type="ARBA" id="ARBA00010186"/>
    </source>
</evidence>
<keyword evidence="4 5" id="KW-0539">Nucleus</keyword>
<keyword evidence="5" id="KW-0811">Translocation</keyword>
<dbReference type="OrthoDB" id="1918363at2759"/>
<keyword evidence="7" id="KW-1185">Reference proteome</keyword>
<name>A0A8I6SBX1_CIMLE</name>
<proteinExistence type="inferred from homology"/>
<evidence type="ECO:0000256" key="3">
    <source>
        <dbReference type="ARBA" id="ARBA00023132"/>
    </source>
</evidence>
<dbReference type="PANTHER" id="PTHR11225:SF4">
    <property type="entry name" value="NUCLEAR PORE COMPLEX PROTEIN NUP93"/>
    <property type="match status" value="1"/>
</dbReference>
<evidence type="ECO:0000313" key="6">
    <source>
        <dbReference type="EnsemblMetazoa" id="XP_014260633.1"/>
    </source>
</evidence>
<keyword evidence="5" id="KW-0509">mRNA transport</keyword>
<evidence type="ECO:0000256" key="5">
    <source>
        <dbReference type="RuleBase" id="RU364035"/>
    </source>
</evidence>
<organism evidence="6 7">
    <name type="scientific">Cimex lectularius</name>
    <name type="common">Bed bug</name>
    <name type="synonym">Acanthia lectularia</name>
    <dbReference type="NCBI Taxonomy" id="79782"/>
    <lineage>
        <taxon>Eukaryota</taxon>
        <taxon>Metazoa</taxon>
        <taxon>Ecdysozoa</taxon>
        <taxon>Arthropoda</taxon>
        <taxon>Hexapoda</taxon>
        <taxon>Insecta</taxon>
        <taxon>Pterygota</taxon>
        <taxon>Neoptera</taxon>
        <taxon>Paraneoptera</taxon>
        <taxon>Hemiptera</taxon>
        <taxon>Heteroptera</taxon>
        <taxon>Panheteroptera</taxon>
        <taxon>Cimicomorpha</taxon>
        <taxon>Cimicidae</taxon>
        <taxon>Cimex</taxon>
    </lineage>
</organism>
<dbReference type="InterPro" id="IPR007231">
    <property type="entry name" value="Nucleoporin_int_Nup93/Nic96"/>
</dbReference>
<reference evidence="6" key="1">
    <citation type="submission" date="2022-01" db="UniProtKB">
        <authorList>
            <consortium name="EnsemblMetazoa"/>
        </authorList>
    </citation>
    <scope>IDENTIFICATION</scope>
</reference>
<evidence type="ECO:0000313" key="7">
    <source>
        <dbReference type="Proteomes" id="UP000494040"/>
    </source>
</evidence>
<protein>
    <recommendedName>
        <fullName evidence="5">Nuclear pore protein</fullName>
    </recommendedName>
</protein>
<dbReference type="EnsemblMetazoa" id="XM_014405147.2">
    <property type="protein sequence ID" value="XP_014260633.1"/>
    <property type="gene ID" value="LOC106673144"/>
</dbReference>
<dbReference type="GeneID" id="106673144"/>
<keyword evidence="3 5" id="KW-0906">Nuclear pore complex</keyword>
<dbReference type="RefSeq" id="XP_014260633.1">
    <property type="nucleotide sequence ID" value="XM_014405147.2"/>
</dbReference>
<dbReference type="GO" id="GO:0016973">
    <property type="term" value="P:poly(A)+ mRNA export from nucleus"/>
    <property type="evidence" value="ECO:0007669"/>
    <property type="project" value="TreeGrafter"/>
</dbReference>
<dbReference type="AlphaFoldDB" id="A0A8I6SBX1"/>
<dbReference type="GO" id="GO:0006606">
    <property type="term" value="P:protein import into nucleus"/>
    <property type="evidence" value="ECO:0007669"/>
    <property type="project" value="TreeGrafter"/>
</dbReference>
<keyword evidence="5" id="KW-0472">Membrane</keyword>